<dbReference type="Proteomes" id="UP000799767">
    <property type="component" value="Unassembled WGS sequence"/>
</dbReference>
<accession>A0A6A6PSY3</accession>
<dbReference type="RefSeq" id="XP_033589364.1">
    <property type="nucleotide sequence ID" value="XM_033738118.1"/>
</dbReference>
<gene>
    <name evidence="2" type="ORF">BDY17DRAFT_346821</name>
</gene>
<dbReference type="GeneID" id="54479120"/>
<sequence>MGSIGEAYSVQREAQKVFEQGVLQNPLIPKLPAEIKDAAKAVHFTGSPAPIVPINWRFAESASVLKAFEASLLNVLRLRKYGAMFSDVTINTNHASLFTMSLQLAKVVEANGELTGIPLTNPKALQACGFKNQDLHDVNGAIQRHLATNIYKTRDGKFYHVHGSMNPDPTLQALGLSLYGEKGDTRDTVVDRIQKVVEQHDSAELDRLINDQYKQAGTIAYTVEEFRNSEHGKANAHVGLYELSRHEGSQQPASWWPEQPSMPSSASRPLAGLKVVDLTRVIAAPTITRSLAEMGASVMRVTSPNVTDHWGLHADLNWGKWNCYLDLKKNPEDRAKLAELIKEADVVVEGYRPEAMARNGFGRDDIFELVKGRDRGIIHVRENCYGWYGPWAGRSGWQQISDACTGVSLSYGKAIGSNDAVTPGFPNSDYSTGISGSIATLHALIRRGEEGGSFSVDVSLVTRSIQTQRQLTRAQCALNYYKQWLINSVGTYPPEVWSELWKRHGSPTYRHYQDISQVMPDTMARLRKEDGEEIFDPTFFERRQSKAMGREFVHVKPIVQFKDDVRLGFHVGCRSNGLDQPRWPEDLGVEVVE</sequence>
<name>A0A6A6PSY3_9PEZI</name>
<dbReference type="SUPFAM" id="SSF89796">
    <property type="entry name" value="CoA-transferase family III (CaiB/BaiF)"/>
    <property type="match status" value="2"/>
</dbReference>
<keyword evidence="3" id="KW-1185">Reference proteome</keyword>
<evidence type="ECO:0000313" key="3">
    <source>
        <dbReference type="Proteomes" id="UP000799767"/>
    </source>
</evidence>
<dbReference type="PANTHER" id="PTHR48229">
    <property type="entry name" value="CAIB/BAIF FAMILY ENZYME (AFU_ORTHOLOGUE AFUA_1G05360)-RELATED"/>
    <property type="match status" value="1"/>
</dbReference>
<dbReference type="InterPro" id="IPR052985">
    <property type="entry name" value="CoA-trans_III_biosynth/detox"/>
</dbReference>
<dbReference type="InterPro" id="IPR023606">
    <property type="entry name" value="CoA-Trfase_III_dom_1_sf"/>
</dbReference>
<proteinExistence type="inferred from homology"/>
<dbReference type="InterPro" id="IPR003673">
    <property type="entry name" value="CoA-Trfase_fam_III"/>
</dbReference>
<organism evidence="2 3">
    <name type="scientific">Neohortaea acidophila</name>
    <dbReference type="NCBI Taxonomy" id="245834"/>
    <lineage>
        <taxon>Eukaryota</taxon>
        <taxon>Fungi</taxon>
        <taxon>Dikarya</taxon>
        <taxon>Ascomycota</taxon>
        <taxon>Pezizomycotina</taxon>
        <taxon>Dothideomycetes</taxon>
        <taxon>Dothideomycetidae</taxon>
        <taxon>Mycosphaerellales</taxon>
        <taxon>Teratosphaeriaceae</taxon>
        <taxon>Neohortaea</taxon>
    </lineage>
</organism>
<reference evidence="2" key="1">
    <citation type="journal article" date="2020" name="Stud. Mycol.">
        <title>101 Dothideomycetes genomes: a test case for predicting lifestyles and emergence of pathogens.</title>
        <authorList>
            <person name="Haridas S."/>
            <person name="Albert R."/>
            <person name="Binder M."/>
            <person name="Bloem J."/>
            <person name="Labutti K."/>
            <person name="Salamov A."/>
            <person name="Andreopoulos B."/>
            <person name="Baker S."/>
            <person name="Barry K."/>
            <person name="Bills G."/>
            <person name="Bluhm B."/>
            <person name="Cannon C."/>
            <person name="Castanera R."/>
            <person name="Culley D."/>
            <person name="Daum C."/>
            <person name="Ezra D."/>
            <person name="Gonzalez J."/>
            <person name="Henrissat B."/>
            <person name="Kuo A."/>
            <person name="Liang C."/>
            <person name="Lipzen A."/>
            <person name="Lutzoni F."/>
            <person name="Magnuson J."/>
            <person name="Mondo S."/>
            <person name="Nolan M."/>
            <person name="Ohm R."/>
            <person name="Pangilinan J."/>
            <person name="Park H.-J."/>
            <person name="Ramirez L."/>
            <person name="Alfaro M."/>
            <person name="Sun H."/>
            <person name="Tritt A."/>
            <person name="Yoshinaga Y."/>
            <person name="Zwiers L.-H."/>
            <person name="Turgeon B."/>
            <person name="Goodwin S."/>
            <person name="Spatafora J."/>
            <person name="Crous P."/>
            <person name="Grigoriev I."/>
        </authorList>
    </citation>
    <scope>NUCLEOTIDE SEQUENCE</scope>
    <source>
        <strain evidence="2">CBS 113389</strain>
    </source>
</reference>
<keyword evidence="2" id="KW-0808">Transferase</keyword>
<protein>
    <submittedName>
        <fullName evidence="2">CoA-transferase family III domain-containing protein</fullName>
    </submittedName>
</protein>
<dbReference type="EMBL" id="MU001636">
    <property type="protein sequence ID" value="KAF2482794.1"/>
    <property type="molecule type" value="Genomic_DNA"/>
</dbReference>
<dbReference type="PANTHER" id="PTHR48229:SF2">
    <property type="entry name" value="CAIB_BAIF FAMILY PROTEIN"/>
    <property type="match status" value="1"/>
</dbReference>
<dbReference type="AlphaFoldDB" id="A0A6A6PSY3"/>
<dbReference type="GO" id="GO:0016740">
    <property type="term" value="F:transferase activity"/>
    <property type="evidence" value="ECO:0007669"/>
    <property type="project" value="UniProtKB-KW"/>
</dbReference>
<dbReference type="Pfam" id="PF02515">
    <property type="entry name" value="CoA_transf_3"/>
    <property type="match status" value="1"/>
</dbReference>
<dbReference type="OrthoDB" id="2308815at2759"/>
<evidence type="ECO:0000313" key="2">
    <source>
        <dbReference type="EMBL" id="KAF2482794.1"/>
    </source>
</evidence>
<dbReference type="Gene3D" id="3.40.50.10540">
    <property type="entry name" value="Crotonobetainyl-coa:carnitine coa-transferase, domain 1"/>
    <property type="match status" value="1"/>
</dbReference>
<comment type="similarity">
    <text evidence="1">Belongs to the CoA-transferase III family.</text>
</comment>
<evidence type="ECO:0000256" key="1">
    <source>
        <dbReference type="ARBA" id="ARBA00008383"/>
    </source>
</evidence>